<protein>
    <submittedName>
        <fullName evidence="1">Uncharacterized protein</fullName>
    </submittedName>
</protein>
<dbReference type="EMBL" id="JANFNH010000004">
    <property type="protein sequence ID" value="MCQ4041847.1"/>
    <property type="molecule type" value="Genomic_DNA"/>
</dbReference>
<dbReference type="Proteomes" id="UP001206206">
    <property type="component" value="Unassembled WGS sequence"/>
</dbReference>
<dbReference type="RefSeq" id="WP_255925839.1">
    <property type="nucleotide sequence ID" value="NZ_JANFNH010000004.1"/>
</dbReference>
<comment type="caution">
    <text evidence="1">The sequence shown here is derived from an EMBL/GenBank/DDBJ whole genome shotgun (WGS) entry which is preliminary data.</text>
</comment>
<name>A0ABT1P901_9ACTN</name>
<organism evidence="1 2">
    <name type="scientific">Streptantibioticus rubrisoli</name>
    <dbReference type="NCBI Taxonomy" id="1387313"/>
    <lineage>
        <taxon>Bacteria</taxon>
        <taxon>Bacillati</taxon>
        <taxon>Actinomycetota</taxon>
        <taxon>Actinomycetes</taxon>
        <taxon>Kitasatosporales</taxon>
        <taxon>Streptomycetaceae</taxon>
        <taxon>Streptantibioticus</taxon>
    </lineage>
</organism>
<accession>A0ABT1P901</accession>
<gene>
    <name evidence="1" type="ORF">NON19_07340</name>
</gene>
<sequence>MATAVLGFQRALDARSGDQLARLNSRLARAISLRPPAGLLDYRVLRSRAAPERFCAYWLWRDWSWRERLFADPPPSLRRFADEARGLWAHDPDVGRYTWRGRPPRSACQRGDVVLLSPGDGPGNVLVEQHGERRFRWSVQVGTVRPGDGADAWCAL</sequence>
<keyword evidence="2" id="KW-1185">Reference proteome</keyword>
<proteinExistence type="predicted"/>
<reference evidence="1 2" key="1">
    <citation type="submission" date="2022-06" db="EMBL/GenBank/DDBJ databases">
        <title>Draft genome sequence of type strain Streptomyces rubrisoli DSM 42083.</title>
        <authorList>
            <person name="Duangmal K."/>
            <person name="Klaysubun C."/>
        </authorList>
    </citation>
    <scope>NUCLEOTIDE SEQUENCE [LARGE SCALE GENOMIC DNA]</scope>
    <source>
        <strain evidence="1 2">DSM 42083</strain>
    </source>
</reference>
<evidence type="ECO:0000313" key="1">
    <source>
        <dbReference type="EMBL" id="MCQ4041847.1"/>
    </source>
</evidence>
<evidence type="ECO:0000313" key="2">
    <source>
        <dbReference type="Proteomes" id="UP001206206"/>
    </source>
</evidence>